<protein>
    <submittedName>
        <fullName evidence="3">DUF4126 family protein</fullName>
    </submittedName>
</protein>
<comment type="caution">
    <text evidence="3">The sequence shown here is derived from an EMBL/GenBank/DDBJ whole genome shotgun (WGS) entry which is preliminary data.</text>
</comment>
<feature type="transmembrane region" description="Helical" evidence="1">
    <location>
        <begin position="103"/>
        <end position="123"/>
    </location>
</feature>
<accession>A0ABW5TY54</accession>
<keyword evidence="1" id="KW-0472">Membrane</keyword>
<dbReference type="Proteomes" id="UP001597546">
    <property type="component" value="Unassembled WGS sequence"/>
</dbReference>
<evidence type="ECO:0000259" key="2">
    <source>
        <dbReference type="Pfam" id="PF13548"/>
    </source>
</evidence>
<name>A0ABW5TY54_9SPHI</name>
<organism evidence="3 4">
    <name type="scientific">Pedobacter alpinus</name>
    <dbReference type="NCBI Taxonomy" id="1590643"/>
    <lineage>
        <taxon>Bacteria</taxon>
        <taxon>Pseudomonadati</taxon>
        <taxon>Bacteroidota</taxon>
        <taxon>Sphingobacteriia</taxon>
        <taxon>Sphingobacteriales</taxon>
        <taxon>Sphingobacteriaceae</taxon>
        <taxon>Pedobacter</taxon>
    </lineage>
</organism>
<keyword evidence="4" id="KW-1185">Reference proteome</keyword>
<feature type="domain" description="DUF4126" evidence="2">
    <location>
        <begin position="11"/>
        <end position="147"/>
    </location>
</feature>
<gene>
    <name evidence="3" type="ORF">ACFSSE_17730</name>
</gene>
<evidence type="ECO:0000313" key="3">
    <source>
        <dbReference type="EMBL" id="MFD2733554.1"/>
    </source>
</evidence>
<sequence length="153" mass="16187">MKNPFLKTVILGLSAGMRSMAPLSLITTKFNKNKQLGLQNSKLNFMQSGITSNLLDIAALGELAGDKDPNASNRTETLSVLGRCASGALVGATVYKAAFKNPLHGAMLGATAALASTFIFFHLRKKITRKTGKNNLVAMTEDVLAFSAASVVK</sequence>
<keyword evidence="1" id="KW-1133">Transmembrane helix</keyword>
<reference evidence="4" key="1">
    <citation type="journal article" date="2019" name="Int. J. Syst. Evol. Microbiol.">
        <title>The Global Catalogue of Microorganisms (GCM) 10K type strain sequencing project: providing services to taxonomists for standard genome sequencing and annotation.</title>
        <authorList>
            <consortium name="The Broad Institute Genomics Platform"/>
            <consortium name="The Broad Institute Genome Sequencing Center for Infectious Disease"/>
            <person name="Wu L."/>
            <person name="Ma J."/>
        </authorList>
    </citation>
    <scope>NUCLEOTIDE SEQUENCE [LARGE SCALE GENOMIC DNA]</scope>
    <source>
        <strain evidence="4">KCTC 42456</strain>
    </source>
</reference>
<dbReference type="RefSeq" id="WP_379045020.1">
    <property type="nucleotide sequence ID" value="NZ_JBHSKW010000051.1"/>
</dbReference>
<dbReference type="Pfam" id="PF13548">
    <property type="entry name" value="DUF4126"/>
    <property type="match status" value="1"/>
</dbReference>
<proteinExistence type="predicted"/>
<dbReference type="EMBL" id="JBHULV010000056">
    <property type="protein sequence ID" value="MFD2733554.1"/>
    <property type="molecule type" value="Genomic_DNA"/>
</dbReference>
<keyword evidence="1" id="KW-0812">Transmembrane</keyword>
<dbReference type="InterPro" id="IPR025196">
    <property type="entry name" value="DUF4126"/>
</dbReference>
<evidence type="ECO:0000256" key="1">
    <source>
        <dbReference type="SAM" id="Phobius"/>
    </source>
</evidence>
<evidence type="ECO:0000313" key="4">
    <source>
        <dbReference type="Proteomes" id="UP001597546"/>
    </source>
</evidence>